<dbReference type="KEGG" id="tnl:113495358"/>
<dbReference type="OrthoDB" id="6627079at2759"/>
<evidence type="ECO:0000256" key="5">
    <source>
        <dbReference type="ARBA" id="ARBA00022723"/>
    </source>
</evidence>
<dbReference type="InterPro" id="IPR045249">
    <property type="entry name" value="HARBI1-like"/>
</dbReference>
<dbReference type="Proteomes" id="UP000322000">
    <property type="component" value="Chromosome 15"/>
</dbReference>
<dbReference type="Proteomes" id="UP000322000">
    <property type="component" value="Chromosome 13"/>
</dbReference>
<dbReference type="Proteomes" id="UP000322000">
    <property type="component" value="Chromosome 6"/>
</dbReference>
<dbReference type="Pfam" id="PF13359">
    <property type="entry name" value="DDE_Tnp_4"/>
    <property type="match status" value="1"/>
</dbReference>
<dbReference type="RefSeq" id="XP_026748078.1">
    <property type="nucleotide sequence ID" value="XM_026892277.1"/>
</dbReference>
<proteinExistence type="inferred from homology"/>
<dbReference type="KEGG" id="tnl:113495093"/>
<feature type="domain" description="DDE Tnp4" evidence="9">
    <location>
        <begin position="196"/>
        <end position="361"/>
    </location>
</feature>
<evidence type="ECO:0000313" key="13">
    <source>
        <dbReference type="RefSeq" id="XP_026736202.1"/>
    </source>
</evidence>
<name>A0A7E5VND3_TRINI</name>
<keyword evidence="8" id="KW-1133">Transmembrane helix</keyword>
<dbReference type="GO" id="GO:0005634">
    <property type="term" value="C:nucleus"/>
    <property type="evidence" value="ECO:0007669"/>
    <property type="project" value="UniProtKB-SubCell"/>
</dbReference>
<dbReference type="Proteomes" id="UP000322000">
    <property type="component" value="Chromosome 3"/>
</dbReference>
<evidence type="ECO:0000313" key="10">
    <source>
        <dbReference type="Proteomes" id="UP000322000"/>
    </source>
</evidence>
<keyword evidence="10" id="KW-1185">Reference proteome</keyword>
<evidence type="ECO:0000256" key="4">
    <source>
        <dbReference type="ARBA" id="ARBA00022722"/>
    </source>
</evidence>
<dbReference type="KEGG" id="tnl:113509029"/>
<feature type="transmembrane region" description="Helical" evidence="8">
    <location>
        <begin position="23"/>
        <end position="45"/>
    </location>
</feature>
<evidence type="ECO:0000256" key="7">
    <source>
        <dbReference type="ARBA" id="ARBA00023242"/>
    </source>
</evidence>
<dbReference type="GeneID" id="113495358"/>
<dbReference type="KEGG" id="tnl:113499836"/>
<keyword evidence="7" id="KW-0539">Nucleus</keyword>
<dbReference type="RefSeq" id="XP_026736202.1">
    <property type="nucleotide sequence ID" value="XM_026880401.1"/>
</dbReference>
<dbReference type="RefSeq" id="XP_026737922.1">
    <property type="nucleotide sequence ID" value="XM_026882121.1"/>
</dbReference>
<dbReference type="PANTHER" id="PTHR22930:SF269">
    <property type="entry name" value="NUCLEASE HARBI1-LIKE PROTEIN"/>
    <property type="match status" value="1"/>
</dbReference>
<keyword evidence="4" id="KW-0540">Nuclease</keyword>
<dbReference type="AlphaFoldDB" id="A0A7E5VND3"/>
<accession>A0A7E5VND3</accession>
<dbReference type="InterPro" id="IPR027806">
    <property type="entry name" value="HARBI1_dom"/>
</dbReference>
<keyword evidence="6" id="KW-0378">Hydrolase</keyword>
<reference evidence="11 12" key="1">
    <citation type="submission" date="2025-04" db="UniProtKB">
        <authorList>
            <consortium name="RefSeq"/>
        </authorList>
    </citation>
    <scope>IDENTIFICATION</scope>
</reference>
<dbReference type="RefSeq" id="XP_026729843.1">
    <property type="nucleotide sequence ID" value="XM_026874042.1"/>
</dbReference>
<evidence type="ECO:0000256" key="8">
    <source>
        <dbReference type="SAM" id="Phobius"/>
    </source>
</evidence>
<dbReference type="GO" id="GO:0016787">
    <property type="term" value="F:hydrolase activity"/>
    <property type="evidence" value="ECO:0007669"/>
    <property type="project" value="UniProtKB-KW"/>
</dbReference>
<sequence>MLFTLNPHTSFTGQLAIMADVEIVAATAVCLLSVMNYVNVLKINLKKRRYRQRRWWMKKIHQNRTTNSMNTFFMELTSEDGGEFSNFCRMSSSDFELLLQKIGPMIEKQQTRLRMPIPAKIRLALTLRYLATGDSYKSLHYLFKVSTPAISQIIPEVCQAINSVLKDQIKLPQSPAEWLSIEAGFRRKFPRCVGAIDGKHIVIKCPPHSGSQYYNYKHTYSIILMALVDSEYRFIFADIGGQGRISDGGIFQTCLLMQKINTGTINLPPDAPLPGREIDVPYVFLCDGAFAIHKHIMKPFPGDHHFNTMERTFNNKLSSSRIIVENVFGILTTVFRIFKKPIEIDRENVPTITMTCILLHNFLINSRTSSNIYAPQGTFDSVADGVNIDGSWRQNQPNPDNSALRPIPRVPRRASRDIYEIRSEFAHYFHNLNTENN</sequence>
<keyword evidence="8" id="KW-0472">Membrane</keyword>
<protein>
    <submittedName>
        <fullName evidence="11 12">Protein ANTAGONIST OF LIKE HETEROCHROMATIN PROTEIN 1-like isoform X1</fullName>
    </submittedName>
</protein>
<evidence type="ECO:0000256" key="3">
    <source>
        <dbReference type="ARBA" id="ARBA00006958"/>
    </source>
</evidence>
<dbReference type="GO" id="GO:0004518">
    <property type="term" value="F:nuclease activity"/>
    <property type="evidence" value="ECO:0007669"/>
    <property type="project" value="UniProtKB-KW"/>
</dbReference>
<evidence type="ECO:0000259" key="9">
    <source>
        <dbReference type="Pfam" id="PF13359"/>
    </source>
</evidence>
<dbReference type="PANTHER" id="PTHR22930">
    <property type="match status" value="1"/>
</dbReference>
<evidence type="ECO:0000313" key="12">
    <source>
        <dbReference type="RefSeq" id="XP_026729843.1"/>
    </source>
</evidence>
<comment type="similarity">
    <text evidence="3">Belongs to the HARBI1 family.</text>
</comment>
<evidence type="ECO:0000313" key="14">
    <source>
        <dbReference type="RefSeq" id="XP_026737922.1"/>
    </source>
</evidence>
<evidence type="ECO:0000313" key="15">
    <source>
        <dbReference type="RefSeq" id="XP_026748078.1"/>
    </source>
</evidence>
<comment type="cofactor">
    <cofactor evidence="1">
        <name>a divalent metal cation</name>
        <dbReference type="ChEBI" id="CHEBI:60240"/>
    </cofactor>
</comment>
<organism evidence="10 12">
    <name type="scientific">Trichoplusia ni</name>
    <name type="common">Cabbage looper</name>
    <dbReference type="NCBI Taxonomy" id="7111"/>
    <lineage>
        <taxon>Eukaryota</taxon>
        <taxon>Metazoa</taxon>
        <taxon>Ecdysozoa</taxon>
        <taxon>Arthropoda</taxon>
        <taxon>Hexapoda</taxon>
        <taxon>Insecta</taxon>
        <taxon>Pterygota</taxon>
        <taxon>Neoptera</taxon>
        <taxon>Endopterygota</taxon>
        <taxon>Lepidoptera</taxon>
        <taxon>Glossata</taxon>
        <taxon>Ditrysia</taxon>
        <taxon>Noctuoidea</taxon>
        <taxon>Noctuidae</taxon>
        <taxon>Plusiinae</taxon>
        <taxon>Trichoplusia</taxon>
    </lineage>
</organism>
<evidence type="ECO:0000313" key="11">
    <source>
        <dbReference type="RefSeq" id="XP_026729489.1"/>
    </source>
</evidence>
<dbReference type="GO" id="GO:0046872">
    <property type="term" value="F:metal ion binding"/>
    <property type="evidence" value="ECO:0007669"/>
    <property type="project" value="UniProtKB-KW"/>
</dbReference>
<comment type="subcellular location">
    <subcellularLocation>
        <location evidence="2">Nucleus</location>
    </subcellularLocation>
</comment>
<evidence type="ECO:0000256" key="1">
    <source>
        <dbReference type="ARBA" id="ARBA00001968"/>
    </source>
</evidence>
<keyword evidence="5" id="KW-0479">Metal-binding</keyword>
<dbReference type="KEGG" id="tnl:113501103"/>
<keyword evidence="8" id="KW-0812">Transmembrane</keyword>
<dbReference type="RefSeq" id="XP_026729489.1">
    <property type="nucleotide sequence ID" value="XM_026873688.1"/>
</dbReference>
<evidence type="ECO:0000256" key="6">
    <source>
        <dbReference type="ARBA" id="ARBA00022801"/>
    </source>
</evidence>
<evidence type="ECO:0000256" key="2">
    <source>
        <dbReference type="ARBA" id="ARBA00004123"/>
    </source>
</evidence>
<gene>
    <name evidence="12" type="primary">LOC113495358</name>
    <name evidence="11" type="synonym">LOC113495093</name>
    <name evidence="13" type="synonym">LOC113499836</name>
    <name evidence="14" type="synonym">LOC113501103</name>
    <name evidence="15" type="synonym">LOC113509029</name>
</gene>